<keyword evidence="3" id="KW-1185">Reference proteome</keyword>
<proteinExistence type="predicted"/>
<evidence type="ECO:0000256" key="1">
    <source>
        <dbReference type="SAM" id="MobiDB-lite"/>
    </source>
</evidence>
<evidence type="ECO:0000313" key="2">
    <source>
        <dbReference type="EMBL" id="KAH1179001.1"/>
    </source>
</evidence>
<gene>
    <name evidence="2" type="ORF">KIL84_000332</name>
</gene>
<evidence type="ECO:0000313" key="3">
    <source>
        <dbReference type="Proteomes" id="UP000827986"/>
    </source>
</evidence>
<dbReference type="EMBL" id="JAHDVG010000473">
    <property type="protein sequence ID" value="KAH1179001.1"/>
    <property type="molecule type" value="Genomic_DNA"/>
</dbReference>
<reference evidence="2" key="1">
    <citation type="submission" date="2021-09" db="EMBL/GenBank/DDBJ databases">
        <title>The genome of Mauremys mutica provides insights into the evolution of semi-aquatic lifestyle.</title>
        <authorList>
            <person name="Gong S."/>
            <person name="Gao Y."/>
        </authorList>
    </citation>
    <scope>NUCLEOTIDE SEQUENCE</scope>
    <source>
        <strain evidence="2">MM-2020</strain>
        <tissue evidence="2">Muscle</tissue>
    </source>
</reference>
<name>A0A9D3XG51_9SAUR</name>
<feature type="region of interest" description="Disordered" evidence="1">
    <location>
        <begin position="1"/>
        <end position="96"/>
    </location>
</feature>
<dbReference type="AlphaFoldDB" id="A0A9D3XG51"/>
<accession>A0A9D3XG51</accession>
<comment type="caution">
    <text evidence="2">The sequence shown here is derived from an EMBL/GenBank/DDBJ whole genome shotgun (WGS) entry which is preliminary data.</text>
</comment>
<dbReference type="Proteomes" id="UP000827986">
    <property type="component" value="Unassembled WGS sequence"/>
</dbReference>
<feature type="compositionally biased region" description="Basic and acidic residues" evidence="1">
    <location>
        <begin position="42"/>
        <end position="54"/>
    </location>
</feature>
<sequence>MLWGERLHLAAGAGGTSPLCTHPSGHRSENIPSPRRAGKAKGKPEEDRAQDTRSKGQWLLSAAGQPGAQAGKETSQSAGSGSGSPGEGAENDAAQEALQLKATCAFERVT</sequence>
<protein>
    <submittedName>
        <fullName evidence="2">Uncharacterized protein</fullName>
    </submittedName>
</protein>
<organism evidence="2 3">
    <name type="scientific">Mauremys mutica</name>
    <name type="common">yellowpond turtle</name>
    <dbReference type="NCBI Taxonomy" id="74926"/>
    <lineage>
        <taxon>Eukaryota</taxon>
        <taxon>Metazoa</taxon>
        <taxon>Chordata</taxon>
        <taxon>Craniata</taxon>
        <taxon>Vertebrata</taxon>
        <taxon>Euteleostomi</taxon>
        <taxon>Archelosauria</taxon>
        <taxon>Testudinata</taxon>
        <taxon>Testudines</taxon>
        <taxon>Cryptodira</taxon>
        <taxon>Durocryptodira</taxon>
        <taxon>Testudinoidea</taxon>
        <taxon>Geoemydidae</taxon>
        <taxon>Geoemydinae</taxon>
        <taxon>Mauremys</taxon>
    </lineage>
</organism>